<evidence type="ECO:0000313" key="2">
    <source>
        <dbReference type="Proteomes" id="UP000319383"/>
    </source>
</evidence>
<keyword evidence="2" id="KW-1185">Reference proteome</keyword>
<reference evidence="1 2" key="1">
    <citation type="submission" date="2019-02" db="EMBL/GenBank/DDBJ databases">
        <title>Deep-cultivation of Planctomycetes and their phenomic and genomic characterization uncovers novel biology.</title>
        <authorList>
            <person name="Wiegand S."/>
            <person name="Jogler M."/>
            <person name="Boedeker C."/>
            <person name="Pinto D."/>
            <person name="Vollmers J."/>
            <person name="Rivas-Marin E."/>
            <person name="Kohn T."/>
            <person name="Peeters S.H."/>
            <person name="Heuer A."/>
            <person name="Rast P."/>
            <person name="Oberbeckmann S."/>
            <person name="Bunk B."/>
            <person name="Jeske O."/>
            <person name="Meyerdierks A."/>
            <person name="Storesund J.E."/>
            <person name="Kallscheuer N."/>
            <person name="Luecker S."/>
            <person name="Lage O.M."/>
            <person name="Pohl T."/>
            <person name="Merkel B.J."/>
            <person name="Hornburger P."/>
            <person name="Mueller R.-W."/>
            <person name="Bruemmer F."/>
            <person name="Labrenz M."/>
            <person name="Spormann A.M."/>
            <person name="Op den Camp H."/>
            <person name="Overmann J."/>
            <person name="Amann R."/>
            <person name="Jetten M.S.M."/>
            <person name="Mascher T."/>
            <person name="Medema M.H."/>
            <person name="Devos D.P."/>
            <person name="Kaster A.-K."/>
            <person name="Ovreas L."/>
            <person name="Rohde M."/>
            <person name="Galperin M.Y."/>
            <person name="Jogler C."/>
        </authorList>
    </citation>
    <scope>NUCLEOTIDE SEQUENCE [LARGE SCALE GENOMIC DNA]</scope>
    <source>
        <strain evidence="1 2">Mal52</strain>
    </source>
</reference>
<dbReference type="EMBL" id="CP036276">
    <property type="protein sequence ID" value="QDU46604.1"/>
    <property type="molecule type" value="Genomic_DNA"/>
</dbReference>
<dbReference type="GO" id="GO:0003677">
    <property type="term" value="F:DNA binding"/>
    <property type="evidence" value="ECO:0007669"/>
    <property type="project" value="InterPro"/>
</dbReference>
<name>A0A517ZVT6_9PLAN</name>
<dbReference type="RefSeq" id="WP_145379099.1">
    <property type="nucleotide sequence ID" value="NZ_CP036276.1"/>
</dbReference>
<dbReference type="Gene3D" id="3.90.580.10">
    <property type="entry name" value="Zinc finger, CHC2-type domain"/>
    <property type="match status" value="1"/>
</dbReference>
<sequence length="735" mass="80480">MTDAPPILSRLRDVETTKSGWEAKCPAHDDNKNSLCISIADDGKTLVKCQAGCATGDVLKAVRMSFNELFPDSTCNGSRNGKRIIAAYDYRNAMGELLYQAVRLDPKDFRQRQPDGNGGWTWSMKGVNRILYRLPDVLATESSETVFVVEGEKDADRLATMGLVATTNIGGAGKWNKSYCPLFRNRTVAIISDNDDPGREHAAKVARSLSGIATMVKVIELPGLPPKGDVSDWLDAGGTVDELQRIVAGAPEADVMTNAEPTNEPAATARIRNAASIAGGGMAPVPMPEILNTIKAATGDWPRRVGPALFVHEHDSQIDWLDNPASLFGWVGSATGMPPSFSRGDRLHTKNEVFSELRRTATDYEGIETLPHEPRVDGHYYACKFPQPGDGKALNTLLDRFSPATDIDRDLILALFASIIWGGPGGARPAFLITSDFGTGVGKSTMATTVGEFAGGFPDISVREDITVIKQRLLSPDAVDKRVAILDNVKSLKLSWAELESLITTPVISGRRLYIGEASRPNLITWIITLNGASLSTDLAQRVVTIKLGRPKYSATWSEDTAGFVREQRQAIIGDLIAFLRSEPAILTKFTRWGDWEREIVARLPEPTEAQAVIAERQDIADSELEEGELIEEHFANELERLHYDANADHVFIPTAVAAEMLNKAAGEKLKTQSAAKKMAAMIEKGNFKRIQVCPSRAYGRGFIWAGENSNPNETHRDIKERIERQKHPGSFNFT</sequence>
<dbReference type="Gene3D" id="3.40.1360.10">
    <property type="match status" value="1"/>
</dbReference>
<dbReference type="CDD" id="cd01029">
    <property type="entry name" value="TOPRIM_primases"/>
    <property type="match status" value="1"/>
</dbReference>
<dbReference type="InterPro" id="IPR036977">
    <property type="entry name" value="DNA_primase_Znf_CHC2"/>
</dbReference>
<proteinExistence type="predicted"/>
<dbReference type="GO" id="GO:0006260">
    <property type="term" value="P:DNA replication"/>
    <property type="evidence" value="ECO:0007669"/>
    <property type="project" value="InterPro"/>
</dbReference>
<gene>
    <name evidence="1" type="ORF">Mal52_51260</name>
</gene>
<organism evidence="1 2">
    <name type="scientific">Symmachiella dynata</name>
    <dbReference type="NCBI Taxonomy" id="2527995"/>
    <lineage>
        <taxon>Bacteria</taxon>
        <taxon>Pseudomonadati</taxon>
        <taxon>Planctomycetota</taxon>
        <taxon>Planctomycetia</taxon>
        <taxon>Planctomycetales</taxon>
        <taxon>Planctomycetaceae</taxon>
        <taxon>Symmachiella</taxon>
    </lineage>
</organism>
<protein>
    <recommendedName>
        <fullName evidence="3">Toprim domain-containing protein</fullName>
    </recommendedName>
</protein>
<evidence type="ECO:0008006" key="3">
    <source>
        <dbReference type="Google" id="ProtNLM"/>
    </source>
</evidence>
<dbReference type="InterPro" id="IPR034154">
    <property type="entry name" value="TOPRIM_DnaG/twinkle"/>
</dbReference>
<dbReference type="KEGG" id="sdyn:Mal52_51260"/>
<dbReference type="GO" id="GO:0008270">
    <property type="term" value="F:zinc ion binding"/>
    <property type="evidence" value="ECO:0007669"/>
    <property type="project" value="InterPro"/>
</dbReference>
<dbReference type="Proteomes" id="UP000319383">
    <property type="component" value="Chromosome"/>
</dbReference>
<accession>A0A517ZVT6</accession>
<dbReference type="AlphaFoldDB" id="A0A517ZVT6"/>
<evidence type="ECO:0000313" key="1">
    <source>
        <dbReference type="EMBL" id="QDU46604.1"/>
    </source>
</evidence>